<sequence length="281" mass="30795">MNRVGYWVDLYQAEQRLGAGFLLTRRFVLTALHCLRGKADEETSVEVVLSDDRPVPGRVCRTAKDADLALIEIMSSHDVAIPIPAAHVARRGDRWRGPYRPDPGDAQLSGCVDDSSVRHVCEGGGSVEALQLTADQLLGDYSGYSGSPVEGTSPEGGPAVLGILLEQVMDRQSTEYRAANVLFAATVAEAMRRFDQFDVGHLIDVLRPPPVEHFPSPATQEPTVLPRLAERHSEAESLLISLQRWSESNLIDPTQAAQLRLDVVQRVIDAEFGPSRHDGRI</sequence>
<dbReference type="EMBL" id="CP029042">
    <property type="protein sequence ID" value="AZS70367.1"/>
    <property type="molecule type" value="Genomic_DNA"/>
</dbReference>
<proteinExistence type="predicted"/>
<dbReference type="Gene3D" id="2.40.10.10">
    <property type="entry name" value="Trypsin-like serine proteases"/>
    <property type="match status" value="1"/>
</dbReference>
<gene>
    <name evidence="1" type="ORF">DDE74_04970</name>
</gene>
<dbReference type="GO" id="GO:0008233">
    <property type="term" value="F:peptidase activity"/>
    <property type="evidence" value="ECO:0007669"/>
    <property type="project" value="UniProtKB-KW"/>
</dbReference>
<dbReference type="SUPFAM" id="SSF50494">
    <property type="entry name" value="Trypsin-like serine proteases"/>
    <property type="match status" value="1"/>
</dbReference>
<protein>
    <submittedName>
        <fullName evidence="1">Serine protease</fullName>
    </submittedName>
</protein>
<dbReference type="Proteomes" id="UP000275579">
    <property type="component" value="Chromosome"/>
</dbReference>
<dbReference type="InterPro" id="IPR043504">
    <property type="entry name" value="Peptidase_S1_PA_chymotrypsin"/>
</dbReference>
<dbReference type="Pfam" id="PF13365">
    <property type="entry name" value="Trypsin_2"/>
    <property type="match status" value="1"/>
</dbReference>
<evidence type="ECO:0000313" key="2">
    <source>
        <dbReference type="Proteomes" id="UP000275579"/>
    </source>
</evidence>
<dbReference type="InterPro" id="IPR009003">
    <property type="entry name" value="Peptidase_S1_PA"/>
</dbReference>
<dbReference type="GO" id="GO:0006508">
    <property type="term" value="P:proteolysis"/>
    <property type="evidence" value="ECO:0007669"/>
    <property type="project" value="UniProtKB-KW"/>
</dbReference>
<reference evidence="1 2" key="1">
    <citation type="submission" date="2018-04" db="EMBL/GenBank/DDBJ databases">
        <title>Complete genome sequences of Streptomyces lydicus strain WYEC and characterization of antagonistic properties of biological control agents.</title>
        <authorList>
            <person name="Mariita R.M."/>
            <person name="Sello J.K."/>
        </authorList>
    </citation>
    <scope>NUCLEOTIDE SEQUENCE [LARGE SCALE GENOMIC DNA]</scope>
    <source>
        <strain evidence="1 2">WYEC 108</strain>
    </source>
</reference>
<accession>A0A3Q9K332</accession>
<dbReference type="AlphaFoldDB" id="A0A3Q9K332"/>
<name>A0A3Q9K332_9ACTN</name>
<keyword evidence="1" id="KW-0378">Hydrolase</keyword>
<keyword evidence="1" id="KW-0645">Protease</keyword>
<evidence type="ECO:0000313" key="1">
    <source>
        <dbReference type="EMBL" id="AZS70367.1"/>
    </source>
</evidence>
<organism evidence="1 2">
    <name type="scientific">Streptomyces lydicus</name>
    <dbReference type="NCBI Taxonomy" id="47763"/>
    <lineage>
        <taxon>Bacteria</taxon>
        <taxon>Bacillati</taxon>
        <taxon>Actinomycetota</taxon>
        <taxon>Actinomycetes</taxon>
        <taxon>Kitasatosporales</taxon>
        <taxon>Streptomycetaceae</taxon>
        <taxon>Streptomyces</taxon>
    </lineage>
</organism>
<dbReference type="RefSeq" id="WP_127149562.1">
    <property type="nucleotide sequence ID" value="NZ_CP029042.1"/>
</dbReference>